<name>A0AC34FN14_9BILA</name>
<proteinExistence type="predicted"/>
<dbReference type="WBParaSite" id="ES5_v2.g18607.t1">
    <property type="protein sequence ID" value="ES5_v2.g18607.t1"/>
    <property type="gene ID" value="ES5_v2.g18607"/>
</dbReference>
<protein>
    <submittedName>
        <fullName evidence="2">Uncharacterized protein</fullName>
    </submittedName>
</protein>
<organism evidence="1 2">
    <name type="scientific">Panagrolaimus sp. ES5</name>
    <dbReference type="NCBI Taxonomy" id="591445"/>
    <lineage>
        <taxon>Eukaryota</taxon>
        <taxon>Metazoa</taxon>
        <taxon>Ecdysozoa</taxon>
        <taxon>Nematoda</taxon>
        <taxon>Chromadorea</taxon>
        <taxon>Rhabditida</taxon>
        <taxon>Tylenchina</taxon>
        <taxon>Panagrolaimomorpha</taxon>
        <taxon>Panagrolaimoidea</taxon>
        <taxon>Panagrolaimidae</taxon>
        <taxon>Panagrolaimus</taxon>
    </lineage>
</organism>
<dbReference type="Proteomes" id="UP000887579">
    <property type="component" value="Unplaced"/>
</dbReference>
<evidence type="ECO:0000313" key="2">
    <source>
        <dbReference type="WBParaSite" id="ES5_v2.g18607.t1"/>
    </source>
</evidence>
<sequence>MVLNNRSIKYENGDTVLFETIIKNLPKLKWLFYYSDFGADITTNSAINLVNIEHLKHFDYLCLNTLSEQLDVETIFDFIIVRYSNRLYEENINGNKSSIEYHRMDYETVSISSSDADSLNENYSFDSHSSTEYKNVLDFQGSNDDDSEEGALSWDTDVE</sequence>
<evidence type="ECO:0000313" key="1">
    <source>
        <dbReference type="Proteomes" id="UP000887579"/>
    </source>
</evidence>
<reference evidence="2" key="1">
    <citation type="submission" date="2022-11" db="UniProtKB">
        <authorList>
            <consortium name="WormBaseParasite"/>
        </authorList>
    </citation>
    <scope>IDENTIFICATION</scope>
</reference>
<accession>A0AC34FN14</accession>